<feature type="non-terminal residue" evidence="1">
    <location>
        <position position="231"/>
    </location>
</feature>
<dbReference type="AlphaFoldDB" id="A0A383EE56"/>
<gene>
    <name evidence="1" type="ORF">METZ01_LOCUS507577</name>
</gene>
<name>A0A383EE56_9ZZZZ</name>
<reference evidence="1" key="1">
    <citation type="submission" date="2018-05" db="EMBL/GenBank/DDBJ databases">
        <authorList>
            <person name="Lanie J.A."/>
            <person name="Ng W.-L."/>
            <person name="Kazmierczak K.M."/>
            <person name="Andrzejewski T.M."/>
            <person name="Davidsen T.M."/>
            <person name="Wayne K.J."/>
            <person name="Tettelin H."/>
            <person name="Glass J.I."/>
            <person name="Rusch D."/>
            <person name="Podicherti R."/>
            <person name="Tsui H.-C.T."/>
            <person name="Winkler M.E."/>
        </authorList>
    </citation>
    <scope>NUCLEOTIDE SEQUENCE</scope>
</reference>
<organism evidence="1">
    <name type="scientific">marine metagenome</name>
    <dbReference type="NCBI Taxonomy" id="408172"/>
    <lineage>
        <taxon>unclassified sequences</taxon>
        <taxon>metagenomes</taxon>
        <taxon>ecological metagenomes</taxon>
    </lineage>
</organism>
<sequence length="231" mass="26157">LGPGRNFDASKRSWNFPNPWEGGAWGLPDIVDYQTSGALALLTNAAKNRRYWLENFYGVNKRAVDKWDQWPDAWIIPAEQDNQTGVKYALRSLVMADVEVHRAETSFAIQGMQFPAGSYVIPMKQPYAGFANSMLEIQHYPDLREYPGGPPQRPYDVTAHTFGYLFDFEAVAIDGDLGVTLSEAIDAPDFAFVLPDHLGGSDVPRIAMYKSWQEPMPAGWQRWVFDEYQMP</sequence>
<proteinExistence type="predicted"/>
<dbReference type="EMBL" id="UINC01224908">
    <property type="protein sequence ID" value="SVE54723.1"/>
    <property type="molecule type" value="Genomic_DNA"/>
</dbReference>
<accession>A0A383EE56</accession>
<feature type="non-terminal residue" evidence="1">
    <location>
        <position position="1"/>
    </location>
</feature>
<protein>
    <submittedName>
        <fullName evidence="1">Uncharacterized protein</fullName>
    </submittedName>
</protein>
<evidence type="ECO:0000313" key="1">
    <source>
        <dbReference type="EMBL" id="SVE54723.1"/>
    </source>
</evidence>